<dbReference type="SUPFAM" id="SSF52540">
    <property type="entry name" value="P-loop containing nucleoside triphosphate hydrolases"/>
    <property type="match status" value="1"/>
</dbReference>
<dbReference type="InterPro" id="IPR011047">
    <property type="entry name" value="Quinoprotein_ADH-like_sf"/>
</dbReference>
<keyword evidence="6" id="KW-1185">Reference proteome</keyword>
<dbReference type="GO" id="GO:0043531">
    <property type="term" value="F:ADP binding"/>
    <property type="evidence" value="ECO:0007669"/>
    <property type="project" value="InterPro"/>
</dbReference>
<dbReference type="PROSITE" id="PS50294">
    <property type="entry name" value="WD_REPEATS_REGION"/>
    <property type="match status" value="1"/>
</dbReference>
<dbReference type="PROSITE" id="PS50082">
    <property type="entry name" value="WD_REPEATS_2"/>
    <property type="match status" value="1"/>
</dbReference>
<dbReference type="InterPro" id="IPR027417">
    <property type="entry name" value="P-loop_NTPase"/>
</dbReference>
<evidence type="ECO:0000256" key="3">
    <source>
        <dbReference type="SAM" id="Coils"/>
    </source>
</evidence>
<dbReference type="FunFam" id="3.40.50.300:FF:001091">
    <property type="entry name" value="Probable disease resistance protein At1g61300"/>
    <property type="match status" value="1"/>
</dbReference>
<dbReference type="InterPro" id="IPR015943">
    <property type="entry name" value="WD40/YVTN_repeat-like_dom_sf"/>
</dbReference>
<dbReference type="SUPFAM" id="SSF52058">
    <property type="entry name" value="L domain-like"/>
    <property type="match status" value="1"/>
</dbReference>
<dbReference type="Proteomes" id="UP000026915">
    <property type="component" value="Chromosome 5"/>
</dbReference>
<dbReference type="InParanoid" id="A0A061FAQ8"/>
<sequence>MDPVITGAAANVASEAAKGIFHEVKRHMRYVFICKKNVDKFEEKLKSLIAKRTSVQQEVDAANRNGEKIKADVEHWRKTVDKVINEEDKRVKDLEEKAKNNCFIGLCPNLKSRYQLSRTAEDGAATVDDLIGQCQFNGVGYLDVPQAIVDASPNGFETFKSREKVFNDIMEAMKDASISMIGVYGMPGVGKTSLVNEVATQVQEVKLFDSVVTVTVAQTPDIQKIQENIAELLGLRLDDKSTDVRARRLHERLKKEKTVLVVLDDIWKRLDLREVGIPFGSQHKGCKILLTSRDQNVLSNEMDADKTFAIDNLDDEEAWDLFKKMAGDSVESSELRSTAIEVAKKCARLPLAIATVARALRNKDFFAWKDALQQLQKPSSRNFTGKFAAVYLAIELSYSHLENEELKWVFLLCSLVRRNASVDDLLKYAIGLGFIEGVDTVEEARNRLLTMVSDLKASCLLLDSNTNDLSFDVHDLVYDVAISIASKDKHAYALNEKGVLKDRFDEEKMKKCKMIHLGFLGSRELPDELNCPHLVYFRVSQNLPPNFFRKTTSLKVLHVTDTYFSLPRSICLLKSLLTLCLDGCPLRDITIIGELSNLEILSFRRSDIKILPKEIGQLVKLKLLDLNFCFKLAIISPGVLSSLLILEELYMVNSSIEWEVEGHANHRSNASLAELKNLSRLTALEVKILDVTAMSGGLFFEELQKLERYKILVGVEDSMLFEAYECGYECEYESEHEYSRVLVLALSRTTYHLDNGIKMLLKKTEALYLVGDPCKDNLMIKYIFNDNGAADKIEFAELRCLSFRKLPHLISFCSEDKSASTSMPQHELPLFSERVLHVRCCLNLKCFPASLARSDLPQLRDLQIVGCGGKEIVSEKQGLETAVTLAFTFEFDQQASSSDDLPTTEALTMHQGSTVTTMDFHPLHHTLLLVGSVIGEITLWELGMRDKLVTKPFKIWEMSTCTTTFKALMVNDTPISVSRVTWSPDGSLVGVAFSKHLIHLYTYHGSNDLIQHLEIDAHVGGVNDLAFAHINKRLCIVTCGDDKLIKAWDSMTGLQWYNFEGHDAPVYSICPHQIENIPSIFSTAVDGNMKAWLYDNMGSRIDYDTEGPRCTTMLYSADGSRLFFCETSKAGQSVLVEWNESKGAIHKIYEGFRKKSTGVVSFDTTQNHFLVAGEDSLIKFWKIEHDYPLSVIDAEGGLPSLPRVRFSKEGNLLAVTTADNGFKILANAVGLRCLRAIETSSFDPLRTPIVSAAIKASGSSTVTNDGPVSCKVERSSPVRPSPILTIVFSSVFHAYDVFLAIDFIVIAWFFPKNGVDPLGRSVEKPRVADDAIEKTKPWKLAEIVYPIQCRLVTLPDNTDTSSKVVRLLYTNSGVGILALGSDGVRKLWKWLRDEENPSGKATANVVPQHWQPNSGLLMTNDVSGVKLEIAVPCIALSKDDSYVMSATGGKVSLFNMMTFKVMTTFMSPPPASTFLAFHPQDNNIIAIGMEDSTILVYNVLVDEVKSELRGHQKRITGLAFSTSLNILVSSGADAHLFVWSIDTWEKRKSVAIQIPAGKVPTGDTRVQFHSDQIRLLVVRETQLVIYDASKMERIRQWVPQDALPAPISYAAYSCNSQSVYATFRDGNVGVFDADSLILRCRISSSVYLSQAILKGNQVVYPLVVAAHPMEANQFAIGLSDGSVKVMEPTESEGKWGVSAPVDGSTTSLSTTSNHTTVQLLWEHEKLSKYPDTITARSQVLIELKKLIEANPVFRSELAKLL</sequence>
<dbReference type="STRING" id="3641.A0A061FAQ8"/>
<dbReference type="Pfam" id="PF21889">
    <property type="entry name" value="TPR1-like_2nd"/>
    <property type="match status" value="1"/>
</dbReference>
<organism evidence="5 6">
    <name type="scientific">Theobroma cacao</name>
    <name type="common">Cacao</name>
    <name type="synonym">Cocoa</name>
    <dbReference type="NCBI Taxonomy" id="3641"/>
    <lineage>
        <taxon>Eukaryota</taxon>
        <taxon>Viridiplantae</taxon>
        <taxon>Streptophyta</taxon>
        <taxon>Embryophyta</taxon>
        <taxon>Tracheophyta</taxon>
        <taxon>Spermatophyta</taxon>
        <taxon>Magnoliopsida</taxon>
        <taxon>eudicotyledons</taxon>
        <taxon>Gunneridae</taxon>
        <taxon>Pentapetalae</taxon>
        <taxon>rosids</taxon>
        <taxon>malvids</taxon>
        <taxon>Malvales</taxon>
        <taxon>Malvaceae</taxon>
        <taxon>Byttnerioideae</taxon>
        <taxon>Theobroma</taxon>
    </lineage>
</organism>
<dbReference type="SUPFAM" id="SSF50978">
    <property type="entry name" value="WD40 repeat-like"/>
    <property type="match status" value="1"/>
</dbReference>
<reference evidence="5 6" key="1">
    <citation type="journal article" date="2013" name="Genome Biol.">
        <title>The genome sequence of the most widely cultivated cacao type and its use to identify candidate genes regulating pod color.</title>
        <authorList>
            <person name="Motamayor J.C."/>
            <person name="Mockaitis K."/>
            <person name="Schmutz J."/>
            <person name="Haiminen N."/>
            <person name="Iii D.L."/>
            <person name="Cornejo O."/>
            <person name="Findley S.D."/>
            <person name="Zheng P."/>
            <person name="Utro F."/>
            <person name="Royaert S."/>
            <person name="Saski C."/>
            <person name="Jenkins J."/>
            <person name="Podicheti R."/>
            <person name="Zhao M."/>
            <person name="Scheffler B.E."/>
            <person name="Stack J.C."/>
            <person name="Feltus F.A."/>
            <person name="Mustiga G.M."/>
            <person name="Amores F."/>
            <person name="Phillips W."/>
            <person name="Marelli J.P."/>
            <person name="May G.D."/>
            <person name="Shapiro H."/>
            <person name="Ma J."/>
            <person name="Bustamante C.D."/>
            <person name="Schnell R.J."/>
            <person name="Main D."/>
            <person name="Gilbert D."/>
            <person name="Parida L."/>
            <person name="Kuhn D.N."/>
        </authorList>
    </citation>
    <scope>NUCLEOTIDE SEQUENCE [LARGE SCALE GENOMIC DNA]</scope>
    <source>
        <strain evidence="6">cv. Matina 1-6</strain>
    </source>
</reference>
<dbReference type="PANTHER" id="PTHR44083">
    <property type="entry name" value="TOPLESS-RELATED PROTEIN 1-RELATED"/>
    <property type="match status" value="1"/>
</dbReference>
<feature type="domain" description="AAA+ ATPase" evidence="4">
    <location>
        <begin position="177"/>
        <end position="314"/>
    </location>
</feature>
<dbReference type="InterPro" id="IPR054080">
    <property type="entry name" value="TPR1-like_2nd"/>
</dbReference>
<dbReference type="InterPro" id="IPR002182">
    <property type="entry name" value="NB-ARC"/>
</dbReference>
<dbReference type="Gene3D" id="1.10.8.430">
    <property type="entry name" value="Helical domain of apoptotic protease-activating factors"/>
    <property type="match status" value="1"/>
</dbReference>
<dbReference type="InterPro" id="IPR001680">
    <property type="entry name" value="WD40_rpt"/>
</dbReference>
<dbReference type="InterPro" id="IPR027728">
    <property type="entry name" value="Topless_fam"/>
</dbReference>
<dbReference type="Pfam" id="PF00400">
    <property type="entry name" value="WD40"/>
    <property type="match status" value="2"/>
</dbReference>
<name>A0A061FAQ8_THECC</name>
<dbReference type="InterPro" id="IPR003593">
    <property type="entry name" value="AAA+_ATPase"/>
</dbReference>
<protein>
    <submittedName>
        <fullName evidence="5">Transducin family protein / WD-40 repeat family protein</fullName>
    </submittedName>
</protein>
<evidence type="ECO:0000313" key="6">
    <source>
        <dbReference type="Proteomes" id="UP000026915"/>
    </source>
</evidence>
<dbReference type="GO" id="GO:0006355">
    <property type="term" value="P:regulation of DNA-templated transcription"/>
    <property type="evidence" value="ECO:0000318"/>
    <property type="project" value="GO_Central"/>
</dbReference>
<keyword evidence="2" id="KW-0853">WD repeat</keyword>
<dbReference type="Gene3D" id="3.40.50.300">
    <property type="entry name" value="P-loop containing nucleotide triphosphate hydrolases"/>
    <property type="match status" value="1"/>
</dbReference>
<dbReference type="PANTHER" id="PTHR44083:SF2">
    <property type="entry name" value="TOPLESS-RELATED PROTEIN 3"/>
    <property type="match status" value="1"/>
</dbReference>
<keyword evidence="3" id="KW-0175">Coiled coil</keyword>
<dbReference type="PRINTS" id="PR00364">
    <property type="entry name" value="DISEASERSIST"/>
</dbReference>
<feature type="repeat" description="WD" evidence="2">
    <location>
        <begin position="1508"/>
        <end position="1549"/>
    </location>
</feature>
<dbReference type="Gene3D" id="2.130.10.10">
    <property type="entry name" value="YVTN repeat-like/Quinoprotein amine dehydrogenase"/>
    <property type="match status" value="3"/>
</dbReference>
<dbReference type="HOGENOM" id="CLU_239096_0_0_1"/>
<evidence type="ECO:0000256" key="1">
    <source>
        <dbReference type="ARBA" id="ARBA00022821"/>
    </source>
</evidence>
<dbReference type="SMART" id="SM00382">
    <property type="entry name" value="AAA"/>
    <property type="match status" value="1"/>
</dbReference>
<dbReference type="InterPro" id="IPR042197">
    <property type="entry name" value="Apaf_helical"/>
</dbReference>
<gene>
    <name evidence="5" type="ORF">TCM_026703</name>
</gene>
<dbReference type="Pfam" id="PF00931">
    <property type="entry name" value="NB-ARC"/>
    <property type="match status" value="1"/>
</dbReference>
<evidence type="ECO:0000256" key="2">
    <source>
        <dbReference type="PROSITE-ProRule" id="PRU00221"/>
    </source>
</evidence>
<dbReference type="InterPro" id="IPR032675">
    <property type="entry name" value="LRR_dom_sf"/>
</dbReference>
<evidence type="ECO:0000259" key="4">
    <source>
        <dbReference type="SMART" id="SM00382"/>
    </source>
</evidence>
<accession>A0A061FAQ8</accession>
<dbReference type="eggNOG" id="KOG0266">
    <property type="taxonomic scope" value="Eukaryota"/>
</dbReference>
<dbReference type="eggNOG" id="KOG4658">
    <property type="taxonomic scope" value="Eukaryota"/>
</dbReference>
<feature type="coiled-coil region" evidence="3">
    <location>
        <begin position="38"/>
        <end position="97"/>
    </location>
</feature>
<keyword evidence="1" id="KW-0611">Plant defense</keyword>
<dbReference type="SUPFAM" id="SSF50998">
    <property type="entry name" value="Quinoprotein alcohol dehydrogenase-like"/>
    <property type="match status" value="1"/>
</dbReference>
<dbReference type="EMBL" id="CM001883">
    <property type="protein sequence ID" value="EOY11569.1"/>
    <property type="molecule type" value="Genomic_DNA"/>
</dbReference>
<dbReference type="Gene3D" id="3.80.10.10">
    <property type="entry name" value="Ribonuclease Inhibitor"/>
    <property type="match status" value="1"/>
</dbReference>
<proteinExistence type="predicted"/>
<dbReference type="InterPro" id="IPR036322">
    <property type="entry name" value="WD40_repeat_dom_sf"/>
</dbReference>
<dbReference type="SMART" id="SM00320">
    <property type="entry name" value="WD40"/>
    <property type="match status" value="8"/>
</dbReference>
<dbReference type="GO" id="GO:0006952">
    <property type="term" value="P:defense response"/>
    <property type="evidence" value="ECO:0007669"/>
    <property type="project" value="UniProtKB-KW"/>
</dbReference>
<dbReference type="Gramene" id="EOY11569">
    <property type="protein sequence ID" value="EOY11569"/>
    <property type="gene ID" value="TCM_026703"/>
</dbReference>
<evidence type="ECO:0000313" key="5">
    <source>
        <dbReference type="EMBL" id="EOY11569.1"/>
    </source>
</evidence>